<proteinExistence type="predicted"/>
<dbReference type="AlphaFoldDB" id="A0A6A0A6S4"/>
<feature type="non-terminal residue" evidence="2">
    <location>
        <position position="1"/>
    </location>
</feature>
<reference evidence="2 3" key="1">
    <citation type="submission" date="2020-02" db="EMBL/GenBank/DDBJ databases">
        <title>Draft genome sequence of Haematococcus lacustris strain NIES-144.</title>
        <authorList>
            <person name="Morimoto D."/>
            <person name="Nakagawa S."/>
            <person name="Yoshida T."/>
            <person name="Sawayama S."/>
        </authorList>
    </citation>
    <scope>NUCLEOTIDE SEQUENCE [LARGE SCALE GENOMIC DNA]</scope>
    <source>
        <strain evidence="2 3">NIES-144</strain>
    </source>
</reference>
<accession>A0A6A0A6S4</accession>
<dbReference type="EMBL" id="BLLF01003810">
    <property type="protein sequence ID" value="GFH28269.1"/>
    <property type="molecule type" value="Genomic_DNA"/>
</dbReference>
<evidence type="ECO:0000313" key="3">
    <source>
        <dbReference type="Proteomes" id="UP000485058"/>
    </source>
</evidence>
<name>A0A6A0A6S4_HAELA</name>
<feature type="non-terminal residue" evidence="2">
    <location>
        <position position="90"/>
    </location>
</feature>
<evidence type="ECO:0000313" key="2">
    <source>
        <dbReference type="EMBL" id="GFH28269.1"/>
    </source>
</evidence>
<organism evidence="2 3">
    <name type="scientific">Haematococcus lacustris</name>
    <name type="common">Green alga</name>
    <name type="synonym">Haematococcus pluvialis</name>
    <dbReference type="NCBI Taxonomy" id="44745"/>
    <lineage>
        <taxon>Eukaryota</taxon>
        <taxon>Viridiplantae</taxon>
        <taxon>Chlorophyta</taxon>
        <taxon>core chlorophytes</taxon>
        <taxon>Chlorophyceae</taxon>
        <taxon>CS clade</taxon>
        <taxon>Chlamydomonadales</taxon>
        <taxon>Haematococcaceae</taxon>
        <taxon>Haematococcus</taxon>
    </lineage>
</organism>
<feature type="region of interest" description="Disordered" evidence="1">
    <location>
        <begin position="70"/>
        <end position="90"/>
    </location>
</feature>
<dbReference type="Proteomes" id="UP000485058">
    <property type="component" value="Unassembled WGS sequence"/>
</dbReference>
<evidence type="ECO:0000256" key="1">
    <source>
        <dbReference type="SAM" id="MobiDB-lite"/>
    </source>
</evidence>
<feature type="compositionally biased region" description="Acidic residues" evidence="1">
    <location>
        <begin position="80"/>
        <end position="90"/>
    </location>
</feature>
<sequence length="90" mass="9352">MPELAPGDAGTSGVAAAAEVPSPNALPRSGAPERSENNNHEKEPKAKSRWCTLGACFSEGRQLFSAGCDTTPHACVDLTDTPDSDPDDVQ</sequence>
<feature type="region of interest" description="Disordered" evidence="1">
    <location>
        <begin position="1"/>
        <end position="47"/>
    </location>
</feature>
<keyword evidence="3" id="KW-1185">Reference proteome</keyword>
<comment type="caution">
    <text evidence="2">The sequence shown here is derived from an EMBL/GenBank/DDBJ whole genome shotgun (WGS) entry which is preliminary data.</text>
</comment>
<feature type="compositionally biased region" description="Basic and acidic residues" evidence="1">
    <location>
        <begin position="31"/>
        <end position="46"/>
    </location>
</feature>
<gene>
    <name evidence="2" type="ORF">HaLaN_26738</name>
</gene>
<protein>
    <submittedName>
        <fullName evidence="2">Uncharacterized protein</fullName>
    </submittedName>
</protein>